<dbReference type="PANTHER" id="PTHR46972:SF1">
    <property type="entry name" value="FAD DEPENDENT OXIDOREDUCTASE DOMAIN-CONTAINING PROTEIN"/>
    <property type="match status" value="1"/>
</dbReference>
<gene>
    <name evidence="6" type="ORF">GLAREA_01197</name>
</gene>
<feature type="domain" description="FAD-binding" evidence="5">
    <location>
        <begin position="299"/>
        <end position="333"/>
    </location>
</feature>
<dbReference type="OrthoDB" id="655030at2759"/>
<evidence type="ECO:0000313" key="6">
    <source>
        <dbReference type="EMBL" id="EPE25285.1"/>
    </source>
</evidence>
<evidence type="ECO:0000256" key="4">
    <source>
        <dbReference type="ARBA" id="ARBA00023033"/>
    </source>
</evidence>
<dbReference type="GO" id="GO:0071949">
    <property type="term" value="F:FAD binding"/>
    <property type="evidence" value="ECO:0007669"/>
    <property type="project" value="InterPro"/>
</dbReference>
<dbReference type="Gene3D" id="3.50.50.60">
    <property type="entry name" value="FAD/NAD(P)-binding domain"/>
    <property type="match status" value="1"/>
</dbReference>
<keyword evidence="2" id="KW-0274">FAD</keyword>
<evidence type="ECO:0000313" key="7">
    <source>
        <dbReference type="Proteomes" id="UP000016922"/>
    </source>
</evidence>
<keyword evidence="7" id="KW-1185">Reference proteome</keyword>
<evidence type="ECO:0000256" key="2">
    <source>
        <dbReference type="ARBA" id="ARBA00022827"/>
    </source>
</evidence>
<dbReference type="GO" id="GO:0004497">
    <property type="term" value="F:monooxygenase activity"/>
    <property type="evidence" value="ECO:0007669"/>
    <property type="project" value="UniProtKB-KW"/>
</dbReference>
<dbReference type="PRINTS" id="PR00420">
    <property type="entry name" value="RNGMNOXGNASE"/>
</dbReference>
<dbReference type="EMBL" id="KE145371">
    <property type="protein sequence ID" value="EPE25285.1"/>
    <property type="molecule type" value="Genomic_DNA"/>
</dbReference>
<organism evidence="6 7">
    <name type="scientific">Glarea lozoyensis (strain ATCC 20868 / MF5171)</name>
    <dbReference type="NCBI Taxonomy" id="1116229"/>
    <lineage>
        <taxon>Eukaryota</taxon>
        <taxon>Fungi</taxon>
        <taxon>Dikarya</taxon>
        <taxon>Ascomycota</taxon>
        <taxon>Pezizomycotina</taxon>
        <taxon>Leotiomycetes</taxon>
        <taxon>Helotiales</taxon>
        <taxon>Helotiaceae</taxon>
        <taxon>Glarea</taxon>
    </lineage>
</organism>
<keyword evidence="4" id="KW-0503">Monooxygenase</keyword>
<keyword evidence="1" id="KW-0285">Flavoprotein</keyword>
<dbReference type="AlphaFoldDB" id="S3CHH8"/>
<dbReference type="GeneID" id="19460255"/>
<proteinExistence type="predicted"/>
<reference evidence="6 7" key="1">
    <citation type="journal article" date="2013" name="BMC Genomics">
        <title>Genomics-driven discovery of the pneumocandin biosynthetic gene cluster in the fungus Glarea lozoyensis.</title>
        <authorList>
            <person name="Chen L."/>
            <person name="Yue Q."/>
            <person name="Zhang X."/>
            <person name="Xiang M."/>
            <person name="Wang C."/>
            <person name="Li S."/>
            <person name="Che Y."/>
            <person name="Ortiz-Lopez F.J."/>
            <person name="Bills G.F."/>
            <person name="Liu X."/>
            <person name="An Z."/>
        </authorList>
    </citation>
    <scope>NUCLEOTIDE SEQUENCE [LARGE SCALE GENOMIC DNA]</scope>
    <source>
        <strain evidence="7">ATCC 20868 / MF5171</strain>
    </source>
</reference>
<dbReference type="InterPro" id="IPR036188">
    <property type="entry name" value="FAD/NAD-bd_sf"/>
</dbReference>
<dbReference type="OMA" id="AYTGISF"/>
<name>S3CHH8_GLAL2</name>
<evidence type="ECO:0000256" key="1">
    <source>
        <dbReference type="ARBA" id="ARBA00022630"/>
    </source>
</evidence>
<protein>
    <submittedName>
        <fullName evidence="6">FAD/NAD(P)-binding protein</fullName>
    </submittedName>
</protein>
<dbReference type="KEGG" id="glz:GLAREA_01197"/>
<dbReference type="Proteomes" id="UP000016922">
    <property type="component" value="Unassembled WGS sequence"/>
</dbReference>
<evidence type="ECO:0000256" key="3">
    <source>
        <dbReference type="ARBA" id="ARBA00023002"/>
    </source>
</evidence>
<accession>S3CHH8</accession>
<dbReference type="SUPFAM" id="SSF51905">
    <property type="entry name" value="FAD/NAD(P)-binding domain"/>
    <property type="match status" value="1"/>
</dbReference>
<dbReference type="eggNOG" id="KOG2614">
    <property type="taxonomic scope" value="Eukaryota"/>
</dbReference>
<evidence type="ECO:0000259" key="5">
    <source>
        <dbReference type="Pfam" id="PF01494"/>
    </source>
</evidence>
<dbReference type="Pfam" id="PF01494">
    <property type="entry name" value="FAD_binding_3"/>
    <property type="match status" value="2"/>
</dbReference>
<dbReference type="InterPro" id="IPR002938">
    <property type="entry name" value="FAD-bd"/>
</dbReference>
<dbReference type="PANTHER" id="PTHR46972">
    <property type="entry name" value="MONOOXYGENASE ASQM-RELATED"/>
    <property type="match status" value="1"/>
</dbReference>
<dbReference type="HOGENOM" id="CLU_009665_4_0_1"/>
<feature type="domain" description="FAD-binding" evidence="5">
    <location>
        <begin position="6"/>
        <end position="207"/>
    </location>
</feature>
<keyword evidence="3" id="KW-0560">Oxidoreductase</keyword>
<dbReference type="RefSeq" id="XP_008086604.1">
    <property type="nucleotide sequence ID" value="XM_008088413.1"/>
</dbReference>
<sequence>MPFPKIAIIGAGPGGLTLASMLQCSGIKPTIFELDKDRSSRDQGGIIDLHADGGQLALKEAGLFEKFQEIIIPSAEALKLMKSNGEVVWDENNSAAAPPETSRDRPEVDRSNLRNLLLDAVDPDTIHWNHKLLQVEPVGAKYNLHFSDSIETGFDLVIGADGAWSKVRPLVSNETPYYSGITFIELQAHDVSVKKPWLNEFIGSGSFFMFDEGLALIGQQNSFDRIRIYLGVRQPESWMDECGINWEEPKSARGVLAESYFGDCHGDLKRVILEEATDSLIVRRLYMLPVGLSWEMRSGVTLLGDAAHLMTPFAGVGVNVAMVDAMELAREIMRWKDAFVDGDATALDEAVKVYEERMFVRAKKNMEKTYHGLVSHFSAGGIDERVGLLKKRARMLEERRKEQVKA</sequence>